<feature type="transmembrane region" description="Helical" evidence="2">
    <location>
        <begin position="142"/>
        <end position="161"/>
    </location>
</feature>
<dbReference type="RefSeq" id="WP_074612629.1">
    <property type="nucleotide sequence ID" value="NZ_FNGY01000015.1"/>
</dbReference>
<dbReference type="PROSITE" id="PS51257">
    <property type="entry name" value="PROKAR_LIPOPROTEIN"/>
    <property type="match status" value="1"/>
</dbReference>
<gene>
    <name evidence="3" type="ORF">SAMN05421820_11585</name>
</gene>
<reference evidence="4" key="1">
    <citation type="submission" date="2016-10" db="EMBL/GenBank/DDBJ databases">
        <authorList>
            <person name="Varghese N."/>
            <person name="Submissions S."/>
        </authorList>
    </citation>
    <scope>NUCLEOTIDE SEQUENCE [LARGE SCALE GENOMIC DNA]</scope>
    <source>
        <strain evidence="4">DSM 19110</strain>
    </source>
</reference>
<evidence type="ECO:0000256" key="1">
    <source>
        <dbReference type="SAM" id="MobiDB-lite"/>
    </source>
</evidence>
<keyword evidence="2" id="KW-0812">Transmembrane</keyword>
<name>A0A1H0JV68_9SPHI</name>
<keyword evidence="2" id="KW-0472">Membrane</keyword>
<dbReference type="OrthoDB" id="773352at2"/>
<organism evidence="3 4">
    <name type="scientific">Pedobacter steynii</name>
    <dbReference type="NCBI Taxonomy" id="430522"/>
    <lineage>
        <taxon>Bacteria</taxon>
        <taxon>Pseudomonadati</taxon>
        <taxon>Bacteroidota</taxon>
        <taxon>Sphingobacteriia</taxon>
        <taxon>Sphingobacteriales</taxon>
        <taxon>Sphingobacteriaceae</taxon>
        <taxon>Pedobacter</taxon>
    </lineage>
</organism>
<evidence type="ECO:0000313" key="3">
    <source>
        <dbReference type="EMBL" id="SDO47494.1"/>
    </source>
</evidence>
<accession>A0A1H0JV68</accession>
<keyword evidence="2" id="KW-1133">Transmembrane helix</keyword>
<dbReference type="AlphaFoldDB" id="A0A1H0JV68"/>
<dbReference type="EMBL" id="FNGY01000015">
    <property type="protein sequence ID" value="SDO47494.1"/>
    <property type="molecule type" value="Genomic_DNA"/>
</dbReference>
<feature type="compositionally biased region" description="Basic and acidic residues" evidence="1">
    <location>
        <begin position="104"/>
        <end position="119"/>
    </location>
</feature>
<proteinExistence type="predicted"/>
<evidence type="ECO:0008006" key="5">
    <source>
        <dbReference type="Google" id="ProtNLM"/>
    </source>
</evidence>
<evidence type="ECO:0000256" key="2">
    <source>
        <dbReference type="SAM" id="Phobius"/>
    </source>
</evidence>
<sequence length="163" mass="18951">MKTYGLFVILGLLMLQACGLLRKTSRNSSIATLQDKEEIRMDSQSKAIDQQEGRSLILRNDSLDSYSQTEIWPKGRFDLSPEKGFSGQAEKVLIRRKGKFGSRSLEKKEEVKQQIEESKQAQSQLKTKDFSQKDMEKKSSSFSGWYLLLLLILLIFIWYRFKR</sequence>
<keyword evidence="4" id="KW-1185">Reference proteome</keyword>
<protein>
    <recommendedName>
        <fullName evidence="5">Lipoprotein</fullName>
    </recommendedName>
</protein>
<feature type="region of interest" description="Disordered" evidence="1">
    <location>
        <begin position="101"/>
        <end position="133"/>
    </location>
</feature>
<dbReference type="Proteomes" id="UP000183200">
    <property type="component" value="Unassembled WGS sequence"/>
</dbReference>
<evidence type="ECO:0000313" key="4">
    <source>
        <dbReference type="Proteomes" id="UP000183200"/>
    </source>
</evidence>